<organism evidence="1 2">
    <name type="scientific">Trichoderma asperellum (strain ATCC 204424 / CBS 433.97 / NBRC 101777)</name>
    <dbReference type="NCBI Taxonomy" id="1042311"/>
    <lineage>
        <taxon>Eukaryota</taxon>
        <taxon>Fungi</taxon>
        <taxon>Dikarya</taxon>
        <taxon>Ascomycota</taxon>
        <taxon>Pezizomycotina</taxon>
        <taxon>Sordariomycetes</taxon>
        <taxon>Hypocreomycetidae</taxon>
        <taxon>Hypocreales</taxon>
        <taxon>Hypocreaceae</taxon>
        <taxon>Trichoderma</taxon>
    </lineage>
</organism>
<reference evidence="1 2" key="1">
    <citation type="submission" date="2016-07" db="EMBL/GenBank/DDBJ databases">
        <title>Multiple horizontal gene transfer events from other fungi enriched the ability of initially mycotrophic Trichoderma (Ascomycota) to feed on dead plant biomass.</title>
        <authorList>
            <consortium name="DOE Joint Genome Institute"/>
            <person name="Aerts A."/>
            <person name="Atanasova L."/>
            <person name="Chenthamara K."/>
            <person name="Zhang J."/>
            <person name="Grujic M."/>
            <person name="Henrissat B."/>
            <person name="Kuo A."/>
            <person name="Salamov A."/>
            <person name="Lipzen A."/>
            <person name="Labutti K."/>
            <person name="Barry K."/>
            <person name="Miao Y."/>
            <person name="Rahimi M.J."/>
            <person name="Shen Q."/>
            <person name="Grigoriev I.V."/>
            <person name="Kubicek C.P."/>
            <person name="Druzhinina I.S."/>
        </authorList>
    </citation>
    <scope>NUCLEOTIDE SEQUENCE [LARGE SCALE GENOMIC DNA]</scope>
    <source>
        <strain evidence="1 2">CBS 433.97</strain>
    </source>
</reference>
<dbReference type="EMBL" id="KZ679263">
    <property type="protein sequence ID" value="PTB40098.1"/>
    <property type="molecule type" value="Genomic_DNA"/>
</dbReference>
<protein>
    <submittedName>
        <fullName evidence="1">Uncharacterized protein</fullName>
    </submittedName>
</protein>
<evidence type="ECO:0000313" key="2">
    <source>
        <dbReference type="Proteomes" id="UP000240493"/>
    </source>
</evidence>
<evidence type="ECO:0000313" key="1">
    <source>
        <dbReference type="EMBL" id="PTB40098.1"/>
    </source>
</evidence>
<accession>A0A2T3Z5J8</accession>
<dbReference type="Proteomes" id="UP000240493">
    <property type="component" value="Unassembled WGS sequence"/>
</dbReference>
<sequence length="212" mass="23659">MRMKMEVEGRRMRERIRHRAPSTCFMLSLIPSTGDRRKLRCNCSDWAERLSCTRHDCLARGFGRSKQLKKANLPHTTAPSSSKVRPLLCNTLISLPATPSIDRASPFPSVRSLRSSQVIPAFQGLVFHVRGWEWDADLENFMPAESHNPHTGRRGTGFGLGFTRCEFSCCAPPGGSHGPHSIIEEASPLSHFVHQLVEACQNLLSLALDEVL</sequence>
<dbReference type="AlphaFoldDB" id="A0A2T3Z5J8"/>
<name>A0A2T3Z5J8_TRIA4</name>
<gene>
    <name evidence="1" type="ORF">M441DRAFT_426494</name>
</gene>
<keyword evidence="2" id="KW-1185">Reference proteome</keyword>
<proteinExistence type="predicted"/>